<dbReference type="EMBL" id="OX597819">
    <property type="protein sequence ID" value="CAI9724890.1"/>
    <property type="molecule type" value="Genomic_DNA"/>
</dbReference>
<accession>A0AA36AZ02</accession>
<evidence type="ECO:0000313" key="3">
    <source>
        <dbReference type="Proteomes" id="UP001162480"/>
    </source>
</evidence>
<dbReference type="InterPro" id="IPR002492">
    <property type="entry name" value="Transposase_Tc1-like"/>
</dbReference>
<dbReference type="Pfam" id="PF01498">
    <property type="entry name" value="HTH_Tnp_Tc3_2"/>
    <property type="match status" value="1"/>
</dbReference>
<evidence type="ECO:0000313" key="2">
    <source>
        <dbReference type="EMBL" id="CAI9724890.1"/>
    </source>
</evidence>
<feature type="domain" description="Transposase Tc1-like" evidence="1">
    <location>
        <begin position="24"/>
        <end position="83"/>
    </location>
</feature>
<dbReference type="Proteomes" id="UP001162480">
    <property type="component" value="Chromosome 6"/>
</dbReference>
<evidence type="ECO:0000259" key="1">
    <source>
        <dbReference type="Pfam" id="PF01498"/>
    </source>
</evidence>
<keyword evidence="3" id="KW-1185">Reference proteome</keyword>
<dbReference type="GO" id="GO:0003677">
    <property type="term" value="F:DNA binding"/>
    <property type="evidence" value="ECO:0007669"/>
    <property type="project" value="InterPro"/>
</dbReference>
<dbReference type="GO" id="GO:0015074">
    <property type="term" value="P:DNA integration"/>
    <property type="evidence" value="ECO:0007669"/>
    <property type="project" value="InterPro"/>
</dbReference>
<sequence length="133" mass="15644">MGRLTTTIMRIDDAIIVAAKISSIKSFEVVQSDLLQEDKIPSQRTIRRYLFDPSLKSYKPSRKPRFTSKNISGRLAFCQKYKNCLSDEKKETRKLGPQMRTFHRDPYFVKKRVQRRLNLGIPSLIWCGIYEEQ</sequence>
<gene>
    <name evidence="2" type="ORF">OCTVUL_1B016390</name>
</gene>
<organism evidence="2 3">
    <name type="scientific">Octopus vulgaris</name>
    <name type="common">Common octopus</name>
    <dbReference type="NCBI Taxonomy" id="6645"/>
    <lineage>
        <taxon>Eukaryota</taxon>
        <taxon>Metazoa</taxon>
        <taxon>Spiralia</taxon>
        <taxon>Lophotrochozoa</taxon>
        <taxon>Mollusca</taxon>
        <taxon>Cephalopoda</taxon>
        <taxon>Coleoidea</taxon>
        <taxon>Octopodiformes</taxon>
        <taxon>Octopoda</taxon>
        <taxon>Incirrata</taxon>
        <taxon>Octopodidae</taxon>
        <taxon>Octopus</taxon>
    </lineage>
</organism>
<name>A0AA36AZ02_OCTVU</name>
<dbReference type="AlphaFoldDB" id="A0AA36AZ02"/>
<proteinExistence type="predicted"/>
<reference evidence="2" key="1">
    <citation type="submission" date="2023-08" db="EMBL/GenBank/DDBJ databases">
        <authorList>
            <person name="Alioto T."/>
            <person name="Alioto T."/>
            <person name="Gomez Garrido J."/>
        </authorList>
    </citation>
    <scope>NUCLEOTIDE SEQUENCE</scope>
</reference>
<protein>
    <submittedName>
        <fullName evidence="2">---NA</fullName>
    </submittedName>
</protein>
<dbReference type="GO" id="GO:0006313">
    <property type="term" value="P:DNA transposition"/>
    <property type="evidence" value="ECO:0007669"/>
    <property type="project" value="InterPro"/>
</dbReference>